<dbReference type="Pfam" id="PF01418">
    <property type="entry name" value="HTH_6"/>
    <property type="match status" value="1"/>
</dbReference>
<dbReference type="SUPFAM" id="SSF53697">
    <property type="entry name" value="SIS domain"/>
    <property type="match status" value="1"/>
</dbReference>
<dbReference type="EMBL" id="CP147251">
    <property type="protein sequence ID" value="WYJ75802.1"/>
    <property type="molecule type" value="Genomic_DNA"/>
</dbReference>
<proteinExistence type="predicted"/>
<dbReference type="RefSeq" id="WP_207941876.1">
    <property type="nucleotide sequence ID" value="NZ_CP147251.1"/>
</dbReference>
<feature type="domain" description="HTH rpiR-type" evidence="1">
    <location>
        <begin position="5"/>
        <end position="79"/>
    </location>
</feature>
<reference evidence="2 3" key="1">
    <citation type="submission" date="2024-03" db="EMBL/GenBank/DDBJ databases">
        <title>The Genome Sequence of Enterococcus sp. DIV2402.</title>
        <authorList>
            <consortium name="The Broad Institute Genomics Platform"/>
            <consortium name="The Broad Institute Microbial Omics Core"/>
            <consortium name="The Broad Institute Genomic Center for Infectious Diseases"/>
            <person name="Earl A."/>
            <person name="Manson A."/>
            <person name="Gilmore M."/>
            <person name="Schwartman J."/>
            <person name="Shea T."/>
            <person name="Abouelleil A."/>
            <person name="Cao P."/>
            <person name="Chapman S."/>
            <person name="Cusick C."/>
            <person name="Young S."/>
            <person name="Neafsey D."/>
            <person name="Nusbaum C."/>
            <person name="Birren B."/>
        </authorList>
    </citation>
    <scope>NUCLEOTIDE SEQUENCE [LARGE SCALE GENOMIC DNA]</scope>
    <source>
        <strain evidence="2 3">DIV2402</strain>
    </source>
</reference>
<dbReference type="InterPro" id="IPR047640">
    <property type="entry name" value="RpiR-like"/>
</dbReference>
<evidence type="ECO:0000313" key="3">
    <source>
        <dbReference type="Proteomes" id="UP000664701"/>
    </source>
</evidence>
<dbReference type="Proteomes" id="UP000664701">
    <property type="component" value="Chromosome"/>
</dbReference>
<dbReference type="Gene3D" id="3.40.50.10490">
    <property type="entry name" value="Glucose-6-phosphate isomerase like protein, domain 1"/>
    <property type="match status" value="1"/>
</dbReference>
<dbReference type="Gene3D" id="1.10.10.10">
    <property type="entry name" value="Winged helix-like DNA-binding domain superfamily/Winged helix DNA-binding domain"/>
    <property type="match status" value="1"/>
</dbReference>
<name>A0ABZ2SJX8_9ENTE</name>
<sequence>MFDYQDFLKYLNTANKNDTYSRIILYILTYPEKVPTMSISELADECFVSAATISRFCKQFKLNSYAHLKKEITMANKMSHFQGLRMSKKEAQQLQTNPKEYLQEYANEIKQSIDDVVAHLDYTEIDELLHKIYQAQEVILVGYSSTLELAKSMQTSLMISHKLTLVPEEEKLLNLIVQQATESTLIIVFSSFGMIFSKNADLINKITNTPAYSVLITQHTKNVFTNFFDQTIHATSNNYLQIGTYPLTFFIDFLVRRYATLYGKSIHE</sequence>
<evidence type="ECO:0000313" key="2">
    <source>
        <dbReference type="EMBL" id="WYJ75802.1"/>
    </source>
</evidence>
<dbReference type="PROSITE" id="PS51071">
    <property type="entry name" value="HTH_RPIR"/>
    <property type="match status" value="1"/>
</dbReference>
<dbReference type="InterPro" id="IPR036388">
    <property type="entry name" value="WH-like_DNA-bd_sf"/>
</dbReference>
<accession>A0ABZ2SJX8</accession>
<dbReference type="PANTHER" id="PTHR30514">
    <property type="entry name" value="GLUCOKINASE"/>
    <property type="match status" value="1"/>
</dbReference>
<dbReference type="SUPFAM" id="SSF46689">
    <property type="entry name" value="Homeodomain-like"/>
    <property type="match status" value="1"/>
</dbReference>
<dbReference type="InterPro" id="IPR009057">
    <property type="entry name" value="Homeodomain-like_sf"/>
</dbReference>
<evidence type="ECO:0000259" key="1">
    <source>
        <dbReference type="PROSITE" id="PS51071"/>
    </source>
</evidence>
<gene>
    <name evidence="2" type="ORF">DOK78_000390</name>
</gene>
<dbReference type="InterPro" id="IPR000281">
    <property type="entry name" value="HTH_RpiR"/>
</dbReference>
<dbReference type="InterPro" id="IPR046348">
    <property type="entry name" value="SIS_dom_sf"/>
</dbReference>
<dbReference type="PANTHER" id="PTHR30514:SF10">
    <property type="entry name" value="MURR_RPIR FAMILY TRANSCRIPTIONAL REGULATOR"/>
    <property type="match status" value="1"/>
</dbReference>
<keyword evidence="3" id="KW-1185">Reference proteome</keyword>
<organism evidence="2 3">
    <name type="scientific">Candidatus Enterococcus lowellii</name>
    <dbReference type="NCBI Taxonomy" id="2230877"/>
    <lineage>
        <taxon>Bacteria</taxon>
        <taxon>Bacillati</taxon>
        <taxon>Bacillota</taxon>
        <taxon>Bacilli</taxon>
        <taxon>Lactobacillales</taxon>
        <taxon>Enterococcaceae</taxon>
        <taxon>Enterococcus</taxon>
    </lineage>
</organism>
<protein>
    <recommendedName>
        <fullName evidence="1">HTH rpiR-type domain-containing protein</fullName>
    </recommendedName>
</protein>